<keyword evidence="6 8" id="KW-0378">Hydrolase</keyword>
<feature type="domain" description="Cytosol aminopeptidase" evidence="9">
    <location>
        <begin position="345"/>
        <end position="352"/>
    </location>
</feature>
<evidence type="ECO:0000256" key="6">
    <source>
        <dbReference type="ARBA" id="ARBA00022801"/>
    </source>
</evidence>
<dbReference type="Proteomes" id="UP000190435">
    <property type="component" value="Unassembled WGS sequence"/>
</dbReference>
<reference evidence="10 12" key="1">
    <citation type="submission" date="2017-02" db="EMBL/GenBank/DDBJ databases">
        <title>Draft genome sequence of Moraxella caviae CCUG 355 type strain.</title>
        <authorList>
            <person name="Engstrom-Jakobsson H."/>
            <person name="Salva-Serra F."/>
            <person name="Thorell K."/>
            <person name="Gonzales-Siles L."/>
            <person name="Karlsson R."/>
            <person name="Boulund F."/>
            <person name="Engstrand L."/>
            <person name="Moore E."/>
        </authorList>
    </citation>
    <scope>NUCLEOTIDE SEQUENCE [LARGE SCALE GENOMIC DNA]</scope>
    <source>
        <strain evidence="10 12">CCUG 355</strain>
    </source>
</reference>
<feature type="binding site" evidence="8">
    <location>
        <position position="270"/>
    </location>
    <ligand>
        <name>Mn(2+)</name>
        <dbReference type="ChEBI" id="CHEBI:29035"/>
        <label>1</label>
    </ligand>
</feature>
<dbReference type="EC" id="3.4.11.10" evidence="8"/>
<dbReference type="EC" id="3.4.11.1" evidence="8"/>
<feature type="binding site" evidence="8">
    <location>
        <position position="270"/>
    </location>
    <ligand>
        <name>Mn(2+)</name>
        <dbReference type="ChEBI" id="CHEBI:29035"/>
        <label>2</label>
    </ligand>
</feature>
<feature type="binding site" evidence="8">
    <location>
        <position position="349"/>
    </location>
    <ligand>
        <name>Mn(2+)</name>
        <dbReference type="ChEBI" id="CHEBI:29035"/>
        <label>1</label>
    </ligand>
</feature>
<dbReference type="PANTHER" id="PTHR11963">
    <property type="entry name" value="LEUCINE AMINOPEPTIDASE-RELATED"/>
    <property type="match status" value="1"/>
</dbReference>
<dbReference type="NCBIfam" id="NF002074">
    <property type="entry name" value="PRK00913.1-4"/>
    <property type="match status" value="1"/>
</dbReference>
<evidence type="ECO:0000313" key="10">
    <source>
        <dbReference type="EMBL" id="OOR89418.1"/>
    </source>
</evidence>
<organism evidence="10 12">
    <name type="scientific">Moraxella caviae</name>
    <dbReference type="NCBI Taxonomy" id="34060"/>
    <lineage>
        <taxon>Bacteria</taxon>
        <taxon>Pseudomonadati</taxon>
        <taxon>Pseudomonadota</taxon>
        <taxon>Gammaproteobacteria</taxon>
        <taxon>Moraxellales</taxon>
        <taxon>Moraxellaceae</taxon>
        <taxon>Moraxella</taxon>
    </lineage>
</organism>
<comment type="catalytic activity">
    <reaction evidence="1 8">
        <text>Release of an N-terminal amino acid, Xaa-|-Yaa-, in which Xaa is preferably Leu, but may be other amino acids including Pro although not Arg or Lys, and Yaa may be Pro. Amino acid amides and methyl esters are also readily hydrolyzed, but rates on arylamides are exceedingly low.</text>
        <dbReference type="EC" id="3.4.11.1"/>
    </reaction>
</comment>
<dbReference type="AlphaFoldDB" id="A0A1T0A188"/>
<dbReference type="OrthoDB" id="9809354at2"/>
<dbReference type="InterPro" id="IPR043472">
    <property type="entry name" value="Macro_dom-like"/>
</dbReference>
<evidence type="ECO:0000256" key="2">
    <source>
        <dbReference type="ARBA" id="ARBA00000967"/>
    </source>
</evidence>
<keyword evidence="5 8" id="KW-0645">Protease</keyword>
<accession>A0A1T0A188</accession>
<evidence type="ECO:0000256" key="5">
    <source>
        <dbReference type="ARBA" id="ARBA00022670"/>
    </source>
</evidence>
<feature type="binding site" evidence="8">
    <location>
        <position position="288"/>
    </location>
    <ligand>
        <name>Mn(2+)</name>
        <dbReference type="ChEBI" id="CHEBI:29035"/>
        <label>2</label>
    </ligand>
</feature>
<comment type="similarity">
    <text evidence="3 8">Belongs to the peptidase M17 family.</text>
</comment>
<dbReference type="InterPro" id="IPR000819">
    <property type="entry name" value="Peptidase_M17_C"/>
</dbReference>
<evidence type="ECO:0000256" key="1">
    <source>
        <dbReference type="ARBA" id="ARBA00000135"/>
    </source>
</evidence>
<dbReference type="GO" id="GO:0005737">
    <property type="term" value="C:cytoplasm"/>
    <property type="evidence" value="ECO:0007669"/>
    <property type="project" value="UniProtKB-SubCell"/>
</dbReference>
<keyword evidence="8" id="KW-0479">Metal-binding</keyword>
<dbReference type="HAMAP" id="MF_00181">
    <property type="entry name" value="Cytosol_peptidase_M17"/>
    <property type="match status" value="1"/>
</dbReference>
<dbReference type="InterPro" id="IPR008283">
    <property type="entry name" value="Peptidase_M17_N"/>
</dbReference>
<evidence type="ECO:0000313" key="11">
    <source>
        <dbReference type="EMBL" id="STZ09858.1"/>
    </source>
</evidence>
<evidence type="ECO:0000256" key="4">
    <source>
        <dbReference type="ARBA" id="ARBA00022438"/>
    </source>
</evidence>
<evidence type="ECO:0000313" key="12">
    <source>
        <dbReference type="Proteomes" id="UP000190435"/>
    </source>
</evidence>
<comment type="cofactor">
    <cofactor evidence="8">
        <name>Mn(2+)</name>
        <dbReference type="ChEBI" id="CHEBI:29035"/>
    </cofactor>
    <text evidence="8">Binds 2 manganese ions per subunit.</text>
</comment>
<dbReference type="Gene3D" id="3.40.630.10">
    <property type="entry name" value="Zn peptidases"/>
    <property type="match status" value="1"/>
</dbReference>
<dbReference type="SUPFAM" id="SSF52949">
    <property type="entry name" value="Macro domain-like"/>
    <property type="match status" value="1"/>
</dbReference>
<dbReference type="STRING" id="34060.B0181_06990"/>
<keyword evidence="4 8" id="KW-0031">Aminopeptidase</keyword>
<dbReference type="PROSITE" id="PS00631">
    <property type="entry name" value="CYTOSOL_AP"/>
    <property type="match status" value="1"/>
</dbReference>
<evidence type="ECO:0000256" key="7">
    <source>
        <dbReference type="ARBA" id="ARBA00023211"/>
    </source>
</evidence>
<comment type="function">
    <text evidence="8">Presumably involved in the processing and regular turnover of intracellular proteins. Catalyzes the removal of unsubstituted N-terminal amino acids from various peptides.</text>
</comment>
<feature type="active site" evidence="8">
    <location>
        <position position="277"/>
    </location>
</feature>
<name>A0A1T0A188_9GAMM</name>
<dbReference type="Gene3D" id="3.40.220.10">
    <property type="entry name" value="Leucine Aminopeptidase, subunit E, domain 1"/>
    <property type="match status" value="1"/>
</dbReference>
<reference evidence="11 13" key="2">
    <citation type="submission" date="2018-06" db="EMBL/GenBank/DDBJ databases">
        <authorList>
            <consortium name="Pathogen Informatics"/>
            <person name="Doyle S."/>
        </authorList>
    </citation>
    <scope>NUCLEOTIDE SEQUENCE [LARGE SCALE GENOMIC DNA]</scope>
    <source>
        <strain evidence="11 13">NCTC10293</strain>
    </source>
</reference>
<dbReference type="PANTHER" id="PTHR11963:SF23">
    <property type="entry name" value="CYTOSOL AMINOPEPTIDASE"/>
    <property type="match status" value="1"/>
</dbReference>
<dbReference type="GO" id="GO:0070006">
    <property type="term" value="F:metalloaminopeptidase activity"/>
    <property type="evidence" value="ECO:0007669"/>
    <property type="project" value="InterPro"/>
</dbReference>
<dbReference type="Proteomes" id="UP000255279">
    <property type="component" value="Unassembled WGS sequence"/>
</dbReference>
<dbReference type="RefSeq" id="WP_078276788.1">
    <property type="nucleotide sequence ID" value="NZ_CAACXO010000062.1"/>
</dbReference>
<evidence type="ECO:0000256" key="8">
    <source>
        <dbReference type="HAMAP-Rule" id="MF_00181"/>
    </source>
</evidence>
<sequence>MTTLAFDSKLGVKKSAKNAPHLIIFADSDGKILGGFDNDTNLERAANLISAANFSGALGETVSDYALADKASAISVIGVGKLGKLANNIAKVAAAAFKAGKNSKNVVILWGDVLCQQHFGQFALAFLNAGYRFDTYKSEKTKTTLSTATIISTKDTAADYERALAHAQATFIGQSLTRDVANEAPNVMNPSELAKVAKQLGKEYSDVVNVNVLGEKEMAKLGMGCFLAVSKGSDEEGKLVVIEYFGKSGKGKKAKLKNPIALVGKGITFDTGGISLKPAAGMDEMKYDMGGAAAMLGTIKAVCEARLALDVVVVLACAENMPSGKASRPGDIVTAMNGMSVEILNTDAEGRLVLCDALCYTQDNYKPATIIDAATLTGACVIALGGVRSGLYSNDEDTLFALQSAGEYSGDLVWQMPLDDAYDAQLKSTFADVQNIGGREAGSVTAACFLQRFIKENQAWAHLDIAGTAWQSGENKGASGRPVPMLVQYLANQVSN</sequence>
<dbReference type="GO" id="GO:0030145">
    <property type="term" value="F:manganese ion binding"/>
    <property type="evidence" value="ECO:0007669"/>
    <property type="project" value="UniProtKB-UniRule"/>
</dbReference>
<keyword evidence="8" id="KW-0963">Cytoplasm</keyword>
<feature type="binding site" evidence="8">
    <location>
        <position position="265"/>
    </location>
    <ligand>
        <name>Mn(2+)</name>
        <dbReference type="ChEBI" id="CHEBI:29035"/>
        <label>2</label>
    </ligand>
</feature>
<gene>
    <name evidence="8 11" type="primary">pepA</name>
    <name evidence="10" type="ORF">B0181_06990</name>
    <name evidence="11" type="ORF">NCTC10293_00169</name>
</gene>
<dbReference type="PRINTS" id="PR00481">
    <property type="entry name" value="LAMNOPPTDASE"/>
</dbReference>
<dbReference type="Pfam" id="PF00883">
    <property type="entry name" value="Peptidase_M17"/>
    <property type="match status" value="1"/>
</dbReference>
<dbReference type="SUPFAM" id="SSF53187">
    <property type="entry name" value="Zn-dependent exopeptidases"/>
    <property type="match status" value="1"/>
</dbReference>
<comment type="subcellular location">
    <subcellularLocation>
        <location evidence="8">Cytoplasm</location>
    </subcellularLocation>
</comment>
<comment type="catalytic activity">
    <reaction evidence="2 8">
        <text>Release of an N-terminal amino acid, preferentially leucine, but not glutamic or aspartic acids.</text>
        <dbReference type="EC" id="3.4.11.10"/>
    </reaction>
</comment>
<evidence type="ECO:0000313" key="13">
    <source>
        <dbReference type="Proteomes" id="UP000255279"/>
    </source>
</evidence>
<keyword evidence="12" id="KW-1185">Reference proteome</keyword>
<dbReference type="InterPro" id="IPR023042">
    <property type="entry name" value="Peptidase_M17_leu_NH2_pept"/>
</dbReference>
<dbReference type="GO" id="GO:0006508">
    <property type="term" value="P:proteolysis"/>
    <property type="evidence" value="ECO:0007669"/>
    <property type="project" value="UniProtKB-KW"/>
</dbReference>
<dbReference type="Pfam" id="PF02789">
    <property type="entry name" value="Peptidase_M17_N"/>
    <property type="match status" value="1"/>
</dbReference>
<protein>
    <recommendedName>
        <fullName evidence="8">Probable cytosol aminopeptidase</fullName>
        <ecNumber evidence="8">3.4.11.1</ecNumber>
    </recommendedName>
    <alternativeName>
        <fullName evidence="8">Leucine aminopeptidase</fullName>
        <shortName evidence="8">LAP</shortName>
        <ecNumber evidence="8">3.4.11.10</ecNumber>
    </alternativeName>
    <alternativeName>
        <fullName evidence="8">Leucyl aminopeptidase</fullName>
    </alternativeName>
</protein>
<feature type="binding site" evidence="8">
    <location>
        <position position="347"/>
    </location>
    <ligand>
        <name>Mn(2+)</name>
        <dbReference type="ChEBI" id="CHEBI:29035"/>
        <label>1</label>
    </ligand>
</feature>
<dbReference type="CDD" id="cd00433">
    <property type="entry name" value="Peptidase_M17"/>
    <property type="match status" value="1"/>
</dbReference>
<proteinExistence type="inferred from homology"/>
<feature type="active site" evidence="8">
    <location>
        <position position="351"/>
    </location>
</feature>
<dbReference type="EMBL" id="MUXU01000039">
    <property type="protein sequence ID" value="OOR89418.1"/>
    <property type="molecule type" value="Genomic_DNA"/>
</dbReference>
<dbReference type="InterPro" id="IPR011356">
    <property type="entry name" value="Leucine_aapep/pepB"/>
</dbReference>
<evidence type="ECO:0000256" key="3">
    <source>
        <dbReference type="ARBA" id="ARBA00009528"/>
    </source>
</evidence>
<dbReference type="EMBL" id="UGQE01000001">
    <property type="protein sequence ID" value="STZ09858.1"/>
    <property type="molecule type" value="Genomic_DNA"/>
</dbReference>
<keyword evidence="7 8" id="KW-0464">Manganese</keyword>
<feature type="binding site" evidence="8">
    <location>
        <position position="349"/>
    </location>
    <ligand>
        <name>Mn(2+)</name>
        <dbReference type="ChEBI" id="CHEBI:29035"/>
        <label>2</label>
    </ligand>
</feature>
<evidence type="ECO:0000259" key="9">
    <source>
        <dbReference type="PROSITE" id="PS00631"/>
    </source>
</evidence>